<name>A0A840NA33_9PSEU</name>
<sequence>MTGDTSWFANTHGSAVSRREPRALSWSDRFRGALLGGAVGDALGAGVRTRSAWDIQHWFGKQGVADYLPVFGRRGGVTELTQLAVFTLEALLRARAVNGESAEWLPTPVIRTNHLRWLYTQGVPWEYAMSGYLQTHPEPSGWLLETPQLFSTRNPAGGALSGLGKLATQPPAQATHDSRFGSVVRPGFADCAVWAAPTMVWSTSEDRVFAAGADVARLLTDDLNVHGAAGFHADVLTQLIQGDIGLWDAVGLTDTRLSSLHSGVEGPAAVRRAVHAAMFATRDGRRPQPAELDAEFDTEHKPGELGTALASVAATGSFADAVVMAVNVSADSSVTGAMAGQLAGALYGPEAIPPRWRDELELGDIIETLCADAAEAFAPPPPPPPLPKWAQRYVGDPRREAAGPRELGAPEHVTTVDSGRGPEPVRSVDGSNDPTMIIDLGQIESHADSLEFGEPGTGEPEQVARPVEPEPEPAPEPERPAANSFTQTTDRTDLSLLAAHRPVDDADESRPMPDLGAGGFSLSTDRTDREELARLAKLVSLRPEEAGRIPVAEPEPPVEEAEAPQGPPPAAQQPYEAPAGQPYEHGRRWTSDDVPDAGEQGEAAEVEFPDADSDTPRAEGPGTERLPVPNAAEPDQRGADVAPEPREQQVQPPQVPEPEAPQPTEQEAPVHRAAEPEAPVSDARATKAASGGHAKSETTDEVAPSLTERVLGCFLGGALGDALGSDLEFVTAEQITEKFGSAGPQGLREAYGVQGAITDDTQMTLFSAEGLIRGGIARRTLGSTDPLPEIQLAYQRWLHTQGVEWEAAAGAFRAVYPEPDGWLVEVPGLFAARAPGKTIFRALTRFGDGQAAGSLTEPINDSKGCGGVMRSAPMAMYSPDPPVAFELAARAAALTHSHPSGYLSAGALAVIVQQALLGQTLDDGVWLALQVLETWDGHEETSALLKQAVELAERGEPGPQDIAETLGGGWVGEQALAIAVCGALAGGDDVAKALRIAVHHDGDSDSTGAICGNIVGALIGVSGLPVSWLADLELRDVVEQIALDCVAEFGDSLAHDPDDPEPPASERPADEEWDERYPIRRLPVQDDRRGLSEAADEGAPWGGEQQDRNDRRDSGEDRPDPGDPPTALLPAVGSVEDPGVPEQPSEADAAAPRAQDTEPEPLAAFPAPKPSPRRIHSPQPAYDGES</sequence>
<comment type="similarity">
    <text evidence="1">Belongs to the ADP-ribosylglycohydrolase family.</text>
</comment>
<evidence type="ECO:0000313" key="5">
    <source>
        <dbReference type="EMBL" id="MBB5067068.1"/>
    </source>
</evidence>
<organism evidence="5 6">
    <name type="scientific">Saccharopolyspora gloriosae</name>
    <dbReference type="NCBI Taxonomy" id="455344"/>
    <lineage>
        <taxon>Bacteria</taxon>
        <taxon>Bacillati</taxon>
        <taxon>Actinomycetota</taxon>
        <taxon>Actinomycetes</taxon>
        <taxon>Pseudonocardiales</taxon>
        <taxon>Pseudonocardiaceae</taxon>
        <taxon>Saccharopolyspora</taxon>
    </lineage>
</organism>
<dbReference type="Pfam" id="PF03747">
    <property type="entry name" value="ADP_ribosyl_GH"/>
    <property type="match status" value="2"/>
</dbReference>
<evidence type="ECO:0000256" key="4">
    <source>
        <dbReference type="SAM" id="MobiDB-lite"/>
    </source>
</evidence>
<dbReference type="RefSeq" id="WP_184476306.1">
    <property type="nucleotide sequence ID" value="NZ_JACHIV010000001.1"/>
</dbReference>
<dbReference type="InterPro" id="IPR005502">
    <property type="entry name" value="Ribosyl_crysJ1"/>
</dbReference>
<dbReference type="InterPro" id="IPR036705">
    <property type="entry name" value="Ribosyl_crysJ1_sf"/>
</dbReference>
<gene>
    <name evidence="5" type="ORF">BJ969_000156</name>
</gene>
<dbReference type="GO" id="GO:0016787">
    <property type="term" value="F:hydrolase activity"/>
    <property type="evidence" value="ECO:0007669"/>
    <property type="project" value="UniProtKB-KW"/>
</dbReference>
<feature type="compositionally biased region" description="Low complexity" evidence="4">
    <location>
        <begin position="572"/>
        <end position="583"/>
    </location>
</feature>
<dbReference type="EMBL" id="JACHIV010000001">
    <property type="protein sequence ID" value="MBB5067068.1"/>
    <property type="molecule type" value="Genomic_DNA"/>
</dbReference>
<evidence type="ECO:0000256" key="3">
    <source>
        <dbReference type="PIRSR" id="PIRSR605502-1"/>
    </source>
</evidence>
<protein>
    <submittedName>
        <fullName evidence="5">ADP-ribosylglycohydrolase</fullName>
    </submittedName>
</protein>
<accession>A0A840NA33</accession>
<reference evidence="5 6" key="1">
    <citation type="submission" date="2020-08" db="EMBL/GenBank/DDBJ databases">
        <title>Sequencing the genomes of 1000 actinobacteria strains.</title>
        <authorList>
            <person name="Klenk H.-P."/>
        </authorList>
    </citation>
    <scope>NUCLEOTIDE SEQUENCE [LARGE SCALE GENOMIC DNA]</scope>
    <source>
        <strain evidence="5 6">DSM 45582</strain>
    </source>
</reference>
<feature type="region of interest" description="Disordered" evidence="4">
    <location>
        <begin position="400"/>
        <end position="436"/>
    </location>
</feature>
<dbReference type="PANTHER" id="PTHR16222:SF24">
    <property type="entry name" value="ADP-RIBOSYLHYDROLASE ARH3"/>
    <property type="match status" value="1"/>
</dbReference>
<feature type="binding site" evidence="3">
    <location>
        <position position="1005"/>
    </location>
    <ligand>
        <name>Mg(2+)</name>
        <dbReference type="ChEBI" id="CHEBI:18420"/>
        <label>1</label>
    </ligand>
</feature>
<dbReference type="Proteomes" id="UP000580474">
    <property type="component" value="Unassembled WGS sequence"/>
</dbReference>
<feature type="binding site" evidence="3">
    <location>
        <position position="760"/>
    </location>
    <ligand>
        <name>Mg(2+)</name>
        <dbReference type="ChEBI" id="CHEBI:18420"/>
        <label>1</label>
    </ligand>
</feature>
<feature type="compositionally biased region" description="Basic and acidic residues" evidence="4">
    <location>
        <begin position="1067"/>
        <end position="1091"/>
    </location>
</feature>
<evidence type="ECO:0000256" key="1">
    <source>
        <dbReference type="ARBA" id="ARBA00010702"/>
    </source>
</evidence>
<feature type="compositionally biased region" description="Basic and acidic residues" evidence="4">
    <location>
        <begin position="634"/>
        <end position="647"/>
    </location>
</feature>
<dbReference type="AlphaFoldDB" id="A0A840NA33"/>
<keyword evidence="3" id="KW-0479">Metal-binding</keyword>
<keyword evidence="2 5" id="KW-0378">Hydrolase</keyword>
<evidence type="ECO:0000256" key="2">
    <source>
        <dbReference type="ARBA" id="ARBA00022801"/>
    </source>
</evidence>
<feature type="binding site" evidence="3">
    <location>
        <position position="758"/>
    </location>
    <ligand>
        <name>Mg(2+)</name>
        <dbReference type="ChEBI" id="CHEBI:18420"/>
        <label>1</label>
    </ligand>
</feature>
<feature type="region of interest" description="Disordered" evidence="4">
    <location>
        <begin position="1052"/>
        <end position="1186"/>
    </location>
</feature>
<feature type="compositionally biased region" description="Basic and acidic residues" evidence="4">
    <location>
        <begin position="1105"/>
        <end position="1121"/>
    </location>
</feature>
<dbReference type="InterPro" id="IPR050792">
    <property type="entry name" value="ADP-ribosylglycohydrolase"/>
</dbReference>
<feature type="binding site" evidence="3">
    <location>
        <position position="1003"/>
    </location>
    <ligand>
        <name>Mg(2+)</name>
        <dbReference type="ChEBI" id="CHEBI:18420"/>
        <label>1</label>
    </ligand>
</feature>
<dbReference type="Gene3D" id="1.10.4080.10">
    <property type="entry name" value="ADP-ribosylation/Crystallin J1"/>
    <property type="match status" value="2"/>
</dbReference>
<evidence type="ECO:0000313" key="6">
    <source>
        <dbReference type="Proteomes" id="UP000580474"/>
    </source>
</evidence>
<dbReference type="GO" id="GO:0046872">
    <property type="term" value="F:metal ion binding"/>
    <property type="evidence" value="ECO:0007669"/>
    <property type="project" value="UniProtKB-KW"/>
</dbReference>
<dbReference type="SUPFAM" id="SSF101478">
    <property type="entry name" value="ADP-ribosylglycohydrolase"/>
    <property type="match status" value="2"/>
</dbReference>
<feature type="binding site" evidence="3">
    <location>
        <position position="759"/>
    </location>
    <ligand>
        <name>Mg(2+)</name>
        <dbReference type="ChEBI" id="CHEBI:18420"/>
        <label>1</label>
    </ligand>
</feature>
<feature type="region of interest" description="Disordered" evidence="4">
    <location>
        <begin position="449"/>
        <end position="703"/>
    </location>
</feature>
<feature type="compositionally biased region" description="Basic and acidic residues" evidence="4">
    <location>
        <begin position="501"/>
        <end position="511"/>
    </location>
</feature>
<keyword evidence="6" id="KW-1185">Reference proteome</keyword>
<comment type="cofactor">
    <cofactor evidence="3">
        <name>Mg(2+)</name>
        <dbReference type="ChEBI" id="CHEBI:18420"/>
    </cofactor>
    <text evidence="3">Binds 2 magnesium ions per subunit.</text>
</comment>
<feature type="binding site" evidence="3">
    <location>
        <position position="1006"/>
    </location>
    <ligand>
        <name>Mg(2+)</name>
        <dbReference type="ChEBI" id="CHEBI:18420"/>
        <label>1</label>
    </ligand>
</feature>
<proteinExistence type="inferred from homology"/>
<comment type="caution">
    <text evidence="5">The sequence shown here is derived from an EMBL/GenBank/DDBJ whole genome shotgun (WGS) entry which is preliminary data.</text>
</comment>
<feature type="compositionally biased region" description="Basic and acidic residues" evidence="4">
    <location>
        <begin position="525"/>
        <end position="534"/>
    </location>
</feature>
<feature type="compositionally biased region" description="Acidic residues" evidence="4">
    <location>
        <begin position="602"/>
        <end position="613"/>
    </location>
</feature>
<keyword evidence="3" id="KW-0460">Magnesium</keyword>
<dbReference type="PANTHER" id="PTHR16222">
    <property type="entry name" value="ADP-RIBOSYLGLYCOHYDROLASE"/>
    <property type="match status" value="1"/>
</dbReference>